<reference evidence="2 3" key="1">
    <citation type="submission" date="2015-03" db="EMBL/GenBank/DDBJ databases">
        <authorList>
            <consortium name="Pathogen Informatics"/>
        </authorList>
    </citation>
    <scope>NUCLEOTIDE SEQUENCE [LARGE SCALE GENOMIC DNA]</scope>
    <source>
        <strain evidence="2 3">Bir 172</strain>
    </source>
</reference>
<proteinExistence type="predicted"/>
<dbReference type="AlphaFoldDB" id="A0A655AU44"/>
<feature type="compositionally biased region" description="Basic residues" evidence="1">
    <location>
        <begin position="30"/>
        <end position="40"/>
    </location>
</feature>
<evidence type="ECO:0000256" key="1">
    <source>
        <dbReference type="SAM" id="MobiDB-lite"/>
    </source>
</evidence>
<protein>
    <submittedName>
        <fullName evidence="2">Uncharacterized protein</fullName>
    </submittedName>
</protein>
<sequence length="108" mass="11585">MIMPRTRYIAAPTDATTRISTSCEAASRKTTLRRSARVRGKPGEGSPMVAKGVPARLWLPWGITVVERSSGRTRSTVLDTTNAPAMASRKTIASVSRSPLMLAAISQT</sequence>
<dbReference type="Proteomes" id="UP000048948">
    <property type="component" value="Unassembled WGS sequence"/>
</dbReference>
<gene>
    <name evidence="2" type="ORF">ERS027646_04387</name>
</gene>
<name>A0A655AU44_MYCTX</name>
<dbReference type="EMBL" id="CNGE01001330">
    <property type="protein sequence ID" value="CKU01740.1"/>
    <property type="molecule type" value="Genomic_DNA"/>
</dbReference>
<accession>A0A655AU44</accession>
<evidence type="ECO:0000313" key="3">
    <source>
        <dbReference type="Proteomes" id="UP000048948"/>
    </source>
</evidence>
<evidence type="ECO:0000313" key="2">
    <source>
        <dbReference type="EMBL" id="CKU01740.1"/>
    </source>
</evidence>
<organism evidence="2 3">
    <name type="scientific">Mycobacterium tuberculosis</name>
    <dbReference type="NCBI Taxonomy" id="1773"/>
    <lineage>
        <taxon>Bacteria</taxon>
        <taxon>Bacillati</taxon>
        <taxon>Actinomycetota</taxon>
        <taxon>Actinomycetes</taxon>
        <taxon>Mycobacteriales</taxon>
        <taxon>Mycobacteriaceae</taxon>
        <taxon>Mycobacterium</taxon>
        <taxon>Mycobacterium tuberculosis complex</taxon>
    </lineage>
</organism>
<feature type="region of interest" description="Disordered" evidence="1">
    <location>
        <begin position="22"/>
        <end position="49"/>
    </location>
</feature>